<evidence type="ECO:0000256" key="3">
    <source>
        <dbReference type="ARBA" id="ARBA00022825"/>
    </source>
</evidence>
<dbReference type="InterPro" id="IPR000209">
    <property type="entry name" value="Peptidase_S8/S53_dom"/>
</dbReference>
<comment type="similarity">
    <text evidence="5">Belongs to the peptidase S8 family.</text>
</comment>
<proteinExistence type="inferred from homology"/>
<dbReference type="InterPro" id="IPR022398">
    <property type="entry name" value="Peptidase_S8_His-AS"/>
</dbReference>
<dbReference type="SUPFAM" id="SSF49785">
    <property type="entry name" value="Galactose-binding domain-like"/>
    <property type="match status" value="2"/>
</dbReference>
<evidence type="ECO:0000256" key="2">
    <source>
        <dbReference type="ARBA" id="ARBA00022801"/>
    </source>
</evidence>
<dbReference type="Pfam" id="PF01483">
    <property type="entry name" value="P_proprotein"/>
    <property type="match status" value="2"/>
</dbReference>
<keyword evidence="2 5" id="KW-0378">Hydrolase</keyword>
<dbReference type="InterPro" id="IPR023828">
    <property type="entry name" value="Peptidase_S8_Ser-AS"/>
</dbReference>
<evidence type="ECO:0000259" key="7">
    <source>
        <dbReference type="PROSITE" id="PS51829"/>
    </source>
</evidence>
<dbReference type="GO" id="GO:0004252">
    <property type="term" value="F:serine-type endopeptidase activity"/>
    <property type="evidence" value="ECO:0007669"/>
    <property type="project" value="UniProtKB-UniRule"/>
</dbReference>
<dbReference type="PROSITE" id="PS00137">
    <property type="entry name" value="SUBTILASE_HIS"/>
    <property type="match status" value="1"/>
</dbReference>
<protein>
    <submittedName>
        <fullName evidence="8">Subtilisin-like proprotein convertase family protein</fullName>
    </submittedName>
</protein>
<dbReference type="Gene3D" id="2.60.120.260">
    <property type="entry name" value="Galactose-binding domain-like"/>
    <property type="match status" value="2"/>
</dbReference>
<feature type="active site" description="Charge relay system" evidence="4 5">
    <location>
        <position position="474"/>
    </location>
</feature>
<comment type="caution">
    <text evidence="8">The sequence shown here is derived from an EMBL/GenBank/DDBJ whole genome shotgun (WGS) entry which is preliminary data.</text>
</comment>
<evidence type="ECO:0000256" key="1">
    <source>
        <dbReference type="ARBA" id="ARBA00022670"/>
    </source>
</evidence>
<dbReference type="GO" id="GO:0016020">
    <property type="term" value="C:membrane"/>
    <property type="evidence" value="ECO:0007669"/>
    <property type="project" value="TreeGrafter"/>
</dbReference>
<dbReference type="Proteomes" id="UP000295765">
    <property type="component" value="Unassembled WGS sequence"/>
</dbReference>
<evidence type="ECO:0000313" key="8">
    <source>
        <dbReference type="EMBL" id="TCO83804.1"/>
    </source>
</evidence>
<dbReference type="GO" id="GO:0005737">
    <property type="term" value="C:cytoplasm"/>
    <property type="evidence" value="ECO:0007669"/>
    <property type="project" value="UniProtKB-ARBA"/>
</dbReference>
<keyword evidence="3 5" id="KW-0720">Serine protease</keyword>
<dbReference type="InterPro" id="IPR002884">
    <property type="entry name" value="P_dom"/>
</dbReference>
<dbReference type="EMBL" id="SLWY01000001">
    <property type="protein sequence ID" value="TCO83804.1"/>
    <property type="molecule type" value="Genomic_DNA"/>
</dbReference>
<dbReference type="PROSITE" id="PS51892">
    <property type="entry name" value="SUBTILASE"/>
    <property type="match status" value="1"/>
</dbReference>
<feature type="domain" description="P/Homo B" evidence="7">
    <location>
        <begin position="596"/>
        <end position="718"/>
    </location>
</feature>
<evidence type="ECO:0000256" key="4">
    <source>
        <dbReference type="PIRSR" id="PIRSR615500-1"/>
    </source>
</evidence>
<name>A0A4R2LG33_9GAMM</name>
<keyword evidence="9" id="KW-1185">Reference proteome</keyword>
<evidence type="ECO:0000256" key="5">
    <source>
        <dbReference type="PROSITE-ProRule" id="PRU01240"/>
    </source>
</evidence>
<evidence type="ECO:0000313" key="9">
    <source>
        <dbReference type="Proteomes" id="UP000295765"/>
    </source>
</evidence>
<dbReference type="PANTHER" id="PTHR42884">
    <property type="entry name" value="PROPROTEIN CONVERTASE SUBTILISIN/KEXIN-RELATED"/>
    <property type="match status" value="1"/>
</dbReference>
<organism evidence="8 9">
    <name type="scientific">Plasticicumulans lactativorans</name>
    <dbReference type="NCBI Taxonomy" id="1133106"/>
    <lineage>
        <taxon>Bacteria</taxon>
        <taxon>Pseudomonadati</taxon>
        <taxon>Pseudomonadota</taxon>
        <taxon>Gammaproteobacteria</taxon>
        <taxon>Candidatus Competibacteraceae</taxon>
        <taxon>Plasticicumulans</taxon>
    </lineage>
</organism>
<dbReference type="PANTHER" id="PTHR42884:SF14">
    <property type="entry name" value="NEUROENDOCRINE CONVERTASE 1"/>
    <property type="match status" value="1"/>
</dbReference>
<dbReference type="PRINTS" id="PR00723">
    <property type="entry name" value="SUBTILISIN"/>
</dbReference>
<accession>A0A4R2LG33</accession>
<feature type="compositionally biased region" description="Gly residues" evidence="6">
    <location>
        <begin position="577"/>
        <end position="595"/>
    </location>
</feature>
<sequence length="851" mass="90295">MNDTTYTYRAGVRLPLVKAADQFVVRALPDRVGTAGVRALEQVSPHSTRVTVDPAQRDAAMADSRAEAVTHHAYSSADSGAEFLITDRVFVRFRNPPTAAELDAFAGRYGLLRLATYGERDFLFQLTDHTGMNPVKLVVALTENDPAVESADHDLNQRAKRYQLALPTDPSYQRQWHLHQHLLDPQFDPRASSRCEQAWELLGHYGSADIVVGITDDGCKLDHGDFAGADKFAGWGYFVGSRLVVRDDPDADPQRMYESGSNHGTACAGVIAAAVNGRFVVGAAPGCRLLPVKWEAQGPALLISDSKLLAALDYLAPRVDIVSNSWGGVPTSLWSPQVVSRIGELARSGGRRGSGILFLWAAGNENCPIQHQADQSVPYDDGWQVRTDGSWAWVGVSRTRSFRNNLVGINGLMHVAALASTAERSHYSNYGTGILIAAPSNNVHEYQRLSVRGLGITTTTGASAGITASFGGTSSATPLVAGIAALTLSANPALSGFELGAVLRRTAAKDVDFERYPRTPPASYDPDTSWDVSPVAPWAQGEFRDTGDADGSWSPWYGHGRIDAANAVAEALRRRGGGTGGGTGGGGGGDGGAGGTTLQLRRTSSPARVIPDNDPAGIGDRIAVGESGRLAGVRVEVDISHTWIGDLRVSLVAPGGDEVVLHARGGGRDDDIRRAYDITTTPALAALLGKPVQGDWTLRVADLARSDVGRLNAWVLALEVQVPQPAQPSEVVLEDAPGLGIPDATAAGIERVLRVAAPGRVQAVTVDVDITHSWIGDLSVDLIAPSGRTAPLHQRAGGSADNLIVRYADTAALRALVGEAAQGDWRLRVVDHAAEDVGKLNRWALRVRIGA</sequence>
<dbReference type="PROSITE" id="PS00138">
    <property type="entry name" value="SUBTILASE_SER"/>
    <property type="match status" value="1"/>
</dbReference>
<dbReference type="GO" id="GO:0012505">
    <property type="term" value="C:endomembrane system"/>
    <property type="evidence" value="ECO:0007669"/>
    <property type="project" value="UniProtKB-ARBA"/>
</dbReference>
<keyword evidence="1 5" id="KW-0645">Protease</keyword>
<dbReference type="GO" id="GO:0016485">
    <property type="term" value="P:protein processing"/>
    <property type="evidence" value="ECO:0007669"/>
    <property type="project" value="TreeGrafter"/>
</dbReference>
<dbReference type="InterPro" id="IPR036852">
    <property type="entry name" value="Peptidase_S8/S53_dom_sf"/>
</dbReference>
<feature type="region of interest" description="Disordered" evidence="6">
    <location>
        <begin position="574"/>
        <end position="599"/>
    </location>
</feature>
<dbReference type="Gene3D" id="3.40.50.200">
    <property type="entry name" value="Peptidase S8/S53 domain"/>
    <property type="match status" value="1"/>
</dbReference>
<dbReference type="AlphaFoldDB" id="A0A4R2LG33"/>
<dbReference type="SUPFAM" id="SSF52743">
    <property type="entry name" value="Subtilisin-like"/>
    <property type="match status" value="1"/>
</dbReference>
<reference evidence="8 9" key="1">
    <citation type="submission" date="2019-03" db="EMBL/GenBank/DDBJ databases">
        <title>Genomic Encyclopedia of Type Strains, Phase IV (KMG-IV): sequencing the most valuable type-strain genomes for metagenomic binning, comparative biology and taxonomic classification.</title>
        <authorList>
            <person name="Goeker M."/>
        </authorList>
    </citation>
    <scope>NUCLEOTIDE SEQUENCE [LARGE SCALE GENOMIC DNA]</scope>
    <source>
        <strain evidence="8 9">DSM 25287</strain>
    </source>
</reference>
<dbReference type="InterPro" id="IPR008979">
    <property type="entry name" value="Galactose-bd-like_sf"/>
</dbReference>
<feature type="domain" description="P/Homo B" evidence="7">
    <location>
        <begin position="721"/>
        <end position="851"/>
    </location>
</feature>
<gene>
    <name evidence="8" type="ORF">EV699_101188</name>
</gene>
<dbReference type="Pfam" id="PF00082">
    <property type="entry name" value="Peptidase_S8"/>
    <property type="match status" value="1"/>
</dbReference>
<dbReference type="OrthoDB" id="9790784at2"/>
<dbReference type="PROSITE" id="PS51829">
    <property type="entry name" value="P_HOMO_B"/>
    <property type="match status" value="2"/>
</dbReference>
<dbReference type="InterPro" id="IPR015500">
    <property type="entry name" value="Peptidase_S8_subtilisin-rel"/>
</dbReference>
<feature type="active site" description="Charge relay system" evidence="4 5">
    <location>
        <position position="263"/>
    </location>
</feature>
<feature type="active site" description="Charge relay system" evidence="4 5">
    <location>
        <position position="216"/>
    </location>
</feature>
<dbReference type="RefSeq" id="WP_132538069.1">
    <property type="nucleotide sequence ID" value="NZ_SLWY01000001.1"/>
</dbReference>
<evidence type="ECO:0000256" key="6">
    <source>
        <dbReference type="SAM" id="MobiDB-lite"/>
    </source>
</evidence>